<dbReference type="InterPro" id="IPR058625">
    <property type="entry name" value="MdtA-like_BSH"/>
</dbReference>
<dbReference type="Gene3D" id="1.10.287.470">
    <property type="entry name" value="Helix hairpin bin"/>
    <property type="match status" value="1"/>
</dbReference>
<dbReference type="Gene3D" id="2.40.30.170">
    <property type="match status" value="1"/>
</dbReference>
<dbReference type="EMBL" id="VKGK01000003">
    <property type="protein sequence ID" value="TRY15583.1"/>
    <property type="molecule type" value="Genomic_DNA"/>
</dbReference>
<evidence type="ECO:0000313" key="4">
    <source>
        <dbReference type="Proteomes" id="UP000318126"/>
    </source>
</evidence>
<proteinExistence type="inferred from homology"/>
<dbReference type="Proteomes" id="UP000318126">
    <property type="component" value="Unassembled WGS sequence"/>
</dbReference>
<reference evidence="4" key="1">
    <citation type="submission" date="2019-07" db="EMBL/GenBank/DDBJ databases">
        <title>Shewanella sp. YLB-08 draft genomic sequence.</title>
        <authorList>
            <person name="Yu L."/>
        </authorList>
    </citation>
    <scope>NUCLEOTIDE SEQUENCE [LARGE SCALE GENOMIC DNA]</scope>
    <source>
        <strain evidence="4">JCM 20706</strain>
    </source>
</reference>
<dbReference type="Gene3D" id="2.40.420.20">
    <property type="match status" value="1"/>
</dbReference>
<dbReference type="AlphaFoldDB" id="A0A553JSZ5"/>
<evidence type="ECO:0000313" key="3">
    <source>
        <dbReference type="EMBL" id="TRY15583.1"/>
    </source>
</evidence>
<dbReference type="PROSITE" id="PS51257">
    <property type="entry name" value="PROKAR_LIPOPROTEIN"/>
    <property type="match status" value="1"/>
</dbReference>
<comment type="similarity">
    <text evidence="1">Belongs to the membrane fusion protein (MFP) (TC 8.A.1) family.</text>
</comment>
<organism evidence="3 4">
    <name type="scientific">Shewanella hanedai</name>
    <name type="common">Alteromonas hanedai</name>
    <dbReference type="NCBI Taxonomy" id="25"/>
    <lineage>
        <taxon>Bacteria</taxon>
        <taxon>Pseudomonadati</taxon>
        <taxon>Pseudomonadota</taxon>
        <taxon>Gammaproteobacteria</taxon>
        <taxon>Alteromonadales</taxon>
        <taxon>Shewanellaceae</taxon>
        <taxon>Shewanella</taxon>
    </lineage>
</organism>
<dbReference type="PANTHER" id="PTHR30469">
    <property type="entry name" value="MULTIDRUG RESISTANCE PROTEIN MDTA"/>
    <property type="match status" value="1"/>
</dbReference>
<dbReference type="PANTHER" id="PTHR30469:SF11">
    <property type="entry name" value="BLL4320 PROTEIN"/>
    <property type="match status" value="1"/>
</dbReference>
<dbReference type="GO" id="GO:1990281">
    <property type="term" value="C:efflux pump complex"/>
    <property type="evidence" value="ECO:0007669"/>
    <property type="project" value="TreeGrafter"/>
</dbReference>
<dbReference type="OrthoDB" id="266524at2"/>
<dbReference type="InterPro" id="IPR006143">
    <property type="entry name" value="RND_pump_MFP"/>
</dbReference>
<accession>A0A553JSZ5</accession>
<dbReference type="SUPFAM" id="SSF111369">
    <property type="entry name" value="HlyD-like secretion proteins"/>
    <property type="match status" value="1"/>
</dbReference>
<dbReference type="GO" id="GO:0015562">
    <property type="term" value="F:efflux transmembrane transporter activity"/>
    <property type="evidence" value="ECO:0007669"/>
    <property type="project" value="TreeGrafter"/>
</dbReference>
<sequence>MSNRTDIFHNKFLASVLLISFLSACQGEVTSHSDKAKFQTVTTEALISSNSYEHAQEFTGTIRAGNTTGIGFELAGKLKKLAVDSGDRVVTGQLLAQLDIRLLEAERQELDASLSQNNADLNLAKSTLDRSLELQKQGYTSEQQLDELKGQLNSLLAAKNRLIASKHANELRIEKSSLLAPFNGVISKRNSNLGEVVALGTPIFTLVQNKNPQAFVGVPVKIAQQLKTKQDVLLNVGDNNYTAQIAGIGAEVNPVTRTVPLRLSLPIDAQVINGEIAYLIYDTQIQQTGYWVPISALTDGIRGLWNIYVIKPSEGSDAVEDTFSIERRDIEILYTKDDMAYIQGALQVNEHYVSQGLHKLVVGQRVKNNTNVAAR</sequence>
<comment type="caution">
    <text evidence="3">The sequence shown here is derived from an EMBL/GenBank/DDBJ whole genome shotgun (WGS) entry which is preliminary data.</text>
</comment>
<name>A0A553JSZ5_SHEHA</name>
<keyword evidence="4" id="KW-1185">Reference proteome</keyword>
<dbReference type="NCBIfam" id="TIGR01730">
    <property type="entry name" value="RND_mfp"/>
    <property type="match status" value="1"/>
</dbReference>
<dbReference type="Gene3D" id="2.40.50.100">
    <property type="match status" value="1"/>
</dbReference>
<feature type="domain" description="Multidrug resistance protein MdtA-like barrel-sandwich hybrid" evidence="2">
    <location>
        <begin position="73"/>
        <end position="207"/>
    </location>
</feature>
<evidence type="ECO:0000259" key="2">
    <source>
        <dbReference type="Pfam" id="PF25917"/>
    </source>
</evidence>
<dbReference type="RefSeq" id="WP_143563195.1">
    <property type="nucleotide sequence ID" value="NZ_BMPL01000003.1"/>
</dbReference>
<evidence type="ECO:0000256" key="1">
    <source>
        <dbReference type="ARBA" id="ARBA00009477"/>
    </source>
</evidence>
<protein>
    <submittedName>
        <fullName evidence="3">Efflux RND transporter periplasmic adaptor subunit</fullName>
    </submittedName>
</protein>
<gene>
    <name evidence="3" type="ORF">FN961_03665</name>
</gene>
<dbReference type="Pfam" id="PF25917">
    <property type="entry name" value="BSH_RND"/>
    <property type="match status" value="1"/>
</dbReference>